<reference evidence="2" key="1">
    <citation type="submission" date="2015-06" db="EMBL/GenBank/DDBJ databases">
        <title>Expansion of signal transduction pathways in fungi by whole-genome duplication.</title>
        <authorList>
            <consortium name="DOE Joint Genome Institute"/>
            <person name="Corrochano L.M."/>
            <person name="Kuo A."/>
            <person name="Marcet-Houben M."/>
            <person name="Polaino S."/>
            <person name="Salamov A."/>
            <person name="Villalobos J.M."/>
            <person name="Alvarez M.I."/>
            <person name="Avalos J."/>
            <person name="Benito E.P."/>
            <person name="Benoit I."/>
            <person name="Burger G."/>
            <person name="Camino L.P."/>
            <person name="Canovas D."/>
            <person name="Cerda-Olmedo E."/>
            <person name="Cheng J.-F."/>
            <person name="Dominguez A."/>
            <person name="Elias M."/>
            <person name="Eslava A.P."/>
            <person name="Glaser F."/>
            <person name="Grimwood J."/>
            <person name="Gutierrez G."/>
            <person name="Heitman J."/>
            <person name="Henrissat B."/>
            <person name="Iturriaga E.A."/>
            <person name="Lang B.F."/>
            <person name="Lavin J.L."/>
            <person name="Lee S."/>
            <person name="Li W."/>
            <person name="Lindquist E."/>
            <person name="Lopez-Garcia S."/>
            <person name="Luque E.M."/>
            <person name="Marcos A.T."/>
            <person name="Martin J."/>
            <person name="McCluskey K."/>
            <person name="Medina H.R."/>
            <person name="Miralles-Duran A."/>
            <person name="Miyazaki A."/>
            <person name="Munoz-Torres E."/>
            <person name="Oguiza J.A."/>
            <person name="Ohm R."/>
            <person name="Olmedo M."/>
            <person name="Orejas M."/>
            <person name="Ortiz-Castellanos L."/>
            <person name="Pisabarro A.G."/>
            <person name="Rodriguez-Romero J."/>
            <person name="Ruiz-Herrera J."/>
            <person name="Ruiz-Vazquez R."/>
            <person name="Sanz C."/>
            <person name="Schackwitz W."/>
            <person name="Schmutz J."/>
            <person name="Shahriari M."/>
            <person name="Shelest E."/>
            <person name="Silva-Franco F."/>
            <person name="Soanes D."/>
            <person name="Syed K."/>
            <person name="Tagua V.G."/>
            <person name="Talbot N.J."/>
            <person name="Thon M."/>
            <person name="De vries R.P."/>
            <person name="Wiebenga A."/>
            <person name="Yadav J.S."/>
            <person name="Braun E.L."/>
            <person name="Baker S."/>
            <person name="Garre V."/>
            <person name="Horwitz B."/>
            <person name="Torres-Martinez S."/>
            <person name="Idnurm A."/>
            <person name="Herrera-Estrella A."/>
            <person name="Gabaldon T."/>
            <person name="Grigoriev I.V."/>
        </authorList>
    </citation>
    <scope>NUCLEOTIDE SEQUENCE [LARGE SCALE GENOMIC DNA]</scope>
    <source>
        <strain evidence="2">NRRL 1555(-)</strain>
    </source>
</reference>
<dbReference type="GeneID" id="29002276"/>
<dbReference type="STRING" id="763407.A0A167MTV5"/>
<accession>A0A167MTV5</accession>
<keyword evidence="2" id="KW-1185">Reference proteome</keyword>
<dbReference type="PANTHER" id="PTHR45786:SF74">
    <property type="entry name" value="ATP-DEPENDENT DNA HELICASE"/>
    <property type="match status" value="1"/>
</dbReference>
<dbReference type="VEuPathDB" id="FungiDB:PHYBLDRAFT_64915"/>
<protein>
    <submittedName>
        <fullName evidence="1">Uncharacterized protein</fullName>
    </submittedName>
</protein>
<dbReference type="InParanoid" id="A0A167MTV5"/>
<proteinExistence type="predicted"/>
<dbReference type="PANTHER" id="PTHR45786">
    <property type="entry name" value="DNA BINDING PROTEIN-LIKE"/>
    <property type="match status" value="1"/>
</dbReference>
<gene>
    <name evidence="1" type="ORF">PHYBLDRAFT_64915</name>
</gene>
<dbReference type="OrthoDB" id="2447509at2759"/>
<dbReference type="RefSeq" id="XP_018292004.1">
    <property type="nucleotide sequence ID" value="XM_018441370.1"/>
</dbReference>
<evidence type="ECO:0000313" key="2">
    <source>
        <dbReference type="Proteomes" id="UP000077315"/>
    </source>
</evidence>
<name>A0A167MTV5_PHYB8</name>
<dbReference type="EMBL" id="KV440980">
    <property type="protein sequence ID" value="OAD73964.1"/>
    <property type="molecule type" value="Genomic_DNA"/>
</dbReference>
<dbReference type="AlphaFoldDB" id="A0A167MTV5"/>
<dbReference type="Proteomes" id="UP000077315">
    <property type="component" value="Unassembled WGS sequence"/>
</dbReference>
<sequence length="139" mass="15820">MCLSEGDQYCRHVFPPMKPEKFYTNIRAFNNAFAFALIKANVDENLASRRNDVFTFCVNGTMYHNIGSLRSQDPTTAGFSQISFWNTNKQLARRSTLFSGLNPSTIKTIQNSINLCNPYAHTLKSDVVIQTLGCWIYHI</sequence>
<organism evidence="1 2">
    <name type="scientific">Phycomyces blakesleeanus (strain ATCC 8743b / DSM 1359 / FGSC 10004 / NBRC 33097 / NRRL 1555)</name>
    <dbReference type="NCBI Taxonomy" id="763407"/>
    <lineage>
        <taxon>Eukaryota</taxon>
        <taxon>Fungi</taxon>
        <taxon>Fungi incertae sedis</taxon>
        <taxon>Mucoromycota</taxon>
        <taxon>Mucoromycotina</taxon>
        <taxon>Mucoromycetes</taxon>
        <taxon>Mucorales</taxon>
        <taxon>Phycomycetaceae</taxon>
        <taxon>Phycomyces</taxon>
    </lineage>
</organism>
<evidence type="ECO:0000313" key="1">
    <source>
        <dbReference type="EMBL" id="OAD73964.1"/>
    </source>
</evidence>